<dbReference type="Gene3D" id="2.60.40.10">
    <property type="entry name" value="Immunoglobulins"/>
    <property type="match status" value="1"/>
</dbReference>
<keyword evidence="10" id="KW-1185">Reference proteome</keyword>
<feature type="transmembrane region" description="Helical" evidence="7">
    <location>
        <begin position="83"/>
        <end position="104"/>
    </location>
</feature>
<evidence type="ECO:0000313" key="10">
    <source>
        <dbReference type="Proteomes" id="UP000190198"/>
    </source>
</evidence>
<evidence type="ECO:0000256" key="5">
    <source>
        <dbReference type="ARBA" id="ARBA00023004"/>
    </source>
</evidence>
<evidence type="ECO:0000256" key="2">
    <source>
        <dbReference type="ARBA" id="ARBA00022485"/>
    </source>
</evidence>
<feature type="transmembrane region" description="Helical" evidence="7">
    <location>
        <begin position="332"/>
        <end position="351"/>
    </location>
</feature>
<gene>
    <name evidence="9" type="ORF">BOW52_04960</name>
</gene>
<dbReference type="AlphaFoldDB" id="A0A1T2L7S8"/>
<dbReference type="InterPro" id="IPR014116">
    <property type="entry name" value="Cyt_c_oxidase_cbb3_FixG"/>
</dbReference>
<dbReference type="GO" id="GO:0005886">
    <property type="term" value="C:plasma membrane"/>
    <property type="evidence" value="ECO:0007669"/>
    <property type="project" value="TreeGrafter"/>
</dbReference>
<dbReference type="GO" id="GO:0046872">
    <property type="term" value="F:metal ion binding"/>
    <property type="evidence" value="ECO:0007669"/>
    <property type="project" value="UniProtKB-KW"/>
</dbReference>
<organism evidence="9 10">
    <name type="scientific">Solemya elarraichensis gill symbiont</name>
    <dbReference type="NCBI Taxonomy" id="1918949"/>
    <lineage>
        <taxon>Bacteria</taxon>
        <taxon>Pseudomonadati</taxon>
        <taxon>Pseudomonadota</taxon>
        <taxon>Gammaproteobacteria</taxon>
        <taxon>sulfur-oxidizing symbionts</taxon>
    </lineage>
</organism>
<evidence type="ECO:0000259" key="8">
    <source>
        <dbReference type="PROSITE" id="PS51379"/>
    </source>
</evidence>
<dbReference type="Pfam" id="PF12801">
    <property type="entry name" value="Fer4_5"/>
    <property type="match status" value="1"/>
</dbReference>
<evidence type="ECO:0000256" key="3">
    <source>
        <dbReference type="ARBA" id="ARBA00022723"/>
    </source>
</evidence>
<evidence type="ECO:0000313" key="9">
    <source>
        <dbReference type="EMBL" id="OOZ41165.1"/>
    </source>
</evidence>
<proteinExistence type="predicted"/>
<dbReference type="PANTHER" id="PTHR30176">
    <property type="entry name" value="FERREDOXIN-TYPE PROTEIN NAPH"/>
    <property type="match status" value="1"/>
</dbReference>
<sequence>MTTKSKDQSQEPIQDELYKKREKIYPREVHGIFALLRNLTMVTLLGLYYGLPWINWDNHQSILFDLPERKFYIFGSTFWPQDFFLLTILLIIAAVALFFFTTLAGRLWCGYACPQTVWTEIFLWFERKIEGSRQKQIKLDKAPMSAGKVGIKVFKHFVLITFSLWTGLTFVGYFTPITELSQSVVNMTLGPWETFWIIFYGFATYGNAGWMREQVCIYMCPYARFQSAMFDHDTLIISYDEKRGNPRGARKRGASSVEAGLGDCIDCKLCIQVCPVGIDIREGLQYQCIGCAACIDVCDDVMEKMSYPKGLIKYTTENALFGKTTKILRPRIIFYIALLLALTAGLIYGVASRVPVEVNIIRDRNTLYNETTQGLIENVYTLKLINMSNMDQEFDISVTGIEDMQIIGKYEGINVASGGVKDVPVRIHADPIKLKSRSSKVYFYVEARDDEEIHTTEHGRFLGPLIK</sequence>
<keyword evidence="3" id="KW-0479">Metal-binding</keyword>
<keyword evidence="7" id="KW-1133">Transmembrane helix</keyword>
<dbReference type="InterPro" id="IPR017896">
    <property type="entry name" value="4Fe4S_Fe-S-bd"/>
</dbReference>
<dbReference type="InterPro" id="IPR051684">
    <property type="entry name" value="Electron_Trans/Redox"/>
</dbReference>
<dbReference type="PANTHER" id="PTHR30176:SF3">
    <property type="entry name" value="FERREDOXIN-TYPE PROTEIN NAPH"/>
    <property type="match status" value="1"/>
</dbReference>
<dbReference type="SUPFAM" id="SSF54862">
    <property type="entry name" value="4Fe-4S ferredoxins"/>
    <property type="match status" value="1"/>
</dbReference>
<evidence type="ECO:0000256" key="7">
    <source>
        <dbReference type="SAM" id="Phobius"/>
    </source>
</evidence>
<dbReference type="EMBL" id="MPRK01000067">
    <property type="protein sequence ID" value="OOZ41165.1"/>
    <property type="molecule type" value="Genomic_DNA"/>
</dbReference>
<dbReference type="GO" id="GO:0051539">
    <property type="term" value="F:4 iron, 4 sulfur cluster binding"/>
    <property type="evidence" value="ECO:0007669"/>
    <property type="project" value="UniProtKB-KW"/>
</dbReference>
<dbReference type="InterPro" id="IPR013783">
    <property type="entry name" value="Ig-like_fold"/>
</dbReference>
<dbReference type="RefSeq" id="WP_078476726.1">
    <property type="nucleotide sequence ID" value="NZ_MPRK01000067.1"/>
</dbReference>
<reference evidence="9 10" key="1">
    <citation type="submission" date="2016-11" db="EMBL/GenBank/DDBJ databases">
        <title>Mixed transmission modes and dynamic genome evolution in an obligate animal-bacterial symbiosis.</title>
        <authorList>
            <person name="Russell S.L."/>
            <person name="Corbett-Detig R.B."/>
            <person name="Cavanaugh C.M."/>
        </authorList>
    </citation>
    <scope>NUCLEOTIDE SEQUENCE [LARGE SCALE GENOMIC DNA]</scope>
    <source>
        <strain evidence="9">Sp-SM6</strain>
    </source>
</reference>
<keyword evidence="4" id="KW-0249">Electron transport</keyword>
<dbReference type="Proteomes" id="UP000190198">
    <property type="component" value="Unassembled WGS sequence"/>
</dbReference>
<dbReference type="InterPro" id="IPR032879">
    <property type="entry name" value="FixG_C"/>
</dbReference>
<feature type="transmembrane region" description="Helical" evidence="7">
    <location>
        <begin position="29"/>
        <end position="51"/>
    </location>
</feature>
<dbReference type="PROSITE" id="PS00198">
    <property type="entry name" value="4FE4S_FER_1"/>
    <property type="match status" value="1"/>
</dbReference>
<keyword evidence="6" id="KW-0411">Iron-sulfur</keyword>
<keyword evidence="2" id="KW-0004">4Fe-4S</keyword>
<keyword evidence="7" id="KW-0812">Transmembrane</keyword>
<feature type="transmembrane region" description="Helical" evidence="7">
    <location>
        <begin position="194"/>
        <end position="211"/>
    </location>
</feature>
<evidence type="ECO:0000256" key="1">
    <source>
        <dbReference type="ARBA" id="ARBA00022448"/>
    </source>
</evidence>
<feature type="transmembrane region" description="Helical" evidence="7">
    <location>
        <begin position="153"/>
        <end position="174"/>
    </location>
</feature>
<dbReference type="NCBIfam" id="TIGR02745">
    <property type="entry name" value="ccoG_rdxA_fixG"/>
    <property type="match status" value="1"/>
</dbReference>
<dbReference type="OrthoDB" id="9811700at2"/>
<dbReference type="Pfam" id="PF11614">
    <property type="entry name" value="FixG_C"/>
    <property type="match status" value="1"/>
</dbReference>
<comment type="caution">
    <text evidence="9">The sequence shown here is derived from an EMBL/GenBank/DDBJ whole genome shotgun (WGS) entry which is preliminary data.</text>
</comment>
<dbReference type="InterPro" id="IPR017900">
    <property type="entry name" value="4Fe4S_Fe_S_CS"/>
</dbReference>
<keyword evidence="5" id="KW-0408">Iron</keyword>
<dbReference type="PROSITE" id="PS51379">
    <property type="entry name" value="4FE4S_FER_2"/>
    <property type="match status" value="1"/>
</dbReference>
<evidence type="ECO:0000256" key="4">
    <source>
        <dbReference type="ARBA" id="ARBA00022982"/>
    </source>
</evidence>
<feature type="domain" description="4Fe-4S ferredoxin-type" evidence="8">
    <location>
        <begin position="255"/>
        <end position="283"/>
    </location>
</feature>
<evidence type="ECO:0000256" key="6">
    <source>
        <dbReference type="ARBA" id="ARBA00023014"/>
    </source>
</evidence>
<dbReference type="FunFam" id="1.10.1060.10:FF:000015">
    <property type="entry name" value="Cytochrome c oxidase accessory protein CcoG"/>
    <property type="match status" value="1"/>
</dbReference>
<protein>
    <submittedName>
        <fullName evidence="9">Cytochrome c oxidase accessory protein CcoG</fullName>
    </submittedName>
</protein>
<keyword evidence="7" id="KW-0472">Membrane</keyword>
<name>A0A1T2L7S8_9GAMM</name>
<keyword evidence="1" id="KW-0813">Transport</keyword>
<accession>A0A1T2L7S8</accession>
<dbReference type="Pfam" id="PF13746">
    <property type="entry name" value="Fer4_18"/>
    <property type="match status" value="1"/>
</dbReference>